<dbReference type="AlphaFoldDB" id="A0A2P2R547"/>
<sequence length="17" mass="1958">MASFIHQKIHCITEKGD</sequence>
<name>A0A2P2R547_RHIMU</name>
<evidence type="ECO:0000313" key="1">
    <source>
        <dbReference type="EMBL" id="MBX74310.1"/>
    </source>
</evidence>
<dbReference type="EMBL" id="GGEC01093826">
    <property type="protein sequence ID" value="MBX74310.1"/>
    <property type="molecule type" value="Transcribed_RNA"/>
</dbReference>
<protein>
    <submittedName>
        <fullName evidence="1">Uncharacterized protein</fullName>
    </submittedName>
</protein>
<organism evidence="1">
    <name type="scientific">Rhizophora mucronata</name>
    <name type="common">Asiatic mangrove</name>
    <dbReference type="NCBI Taxonomy" id="61149"/>
    <lineage>
        <taxon>Eukaryota</taxon>
        <taxon>Viridiplantae</taxon>
        <taxon>Streptophyta</taxon>
        <taxon>Embryophyta</taxon>
        <taxon>Tracheophyta</taxon>
        <taxon>Spermatophyta</taxon>
        <taxon>Magnoliopsida</taxon>
        <taxon>eudicotyledons</taxon>
        <taxon>Gunneridae</taxon>
        <taxon>Pentapetalae</taxon>
        <taxon>rosids</taxon>
        <taxon>fabids</taxon>
        <taxon>Malpighiales</taxon>
        <taxon>Rhizophoraceae</taxon>
        <taxon>Rhizophora</taxon>
    </lineage>
</organism>
<proteinExistence type="predicted"/>
<accession>A0A2P2R547</accession>
<reference evidence="1" key="1">
    <citation type="submission" date="2018-02" db="EMBL/GenBank/DDBJ databases">
        <title>Rhizophora mucronata_Transcriptome.</title>
        <authorList>
            <person name="Meera S.P."/>
            <person name="Sreeshan A."/>
            <person name="Augustine A."/>
        </authorList>
    </citation>
    <scope>NUCLEOTIDE SEQUENCE</scope>
    <source>
        <tissue evidence="1">Leaf</tissue>
    </source>
</reference>